<dbReference type="EMBL" id="LAZR01060989">
    <property type="protein sequence ID" value="KKK64517.1"/>
    <property type="molecule type" value="Genomic_DNA"/>
</dbReference>
<feature type="non-terminal residue" evidence="1">
    <location>
        <position position="70"/>
    </location>
</feature>
<comment type="caution">
    <text evidence="1">The sequence shown here is derived from an EMBL/GenBank/DDBJ whole genome shotgun (WGS) entry which is preliminary data.</text>
</comment>
<proteinExistence type="predicted"/>
<accession>A0A0F8X5Y2</accession>
<protein>
    <submittedName>
        <fullName evidence="1">Uncharacterized protein</fullName>
    </submittedName>
</protein>
<name>A0A0F8X5Y2_9ZZZZ</name>
<evidence type="ECO:0000313" key="1">
    <source>
        <dbReference type="EMBL" id="KKK64517.1"/>
    </source>
</evidence>
<gene>
    <name evidence="1" type="ORF">LCGC14_2983360</name>
</gene>
<reference evidence="1" key="1">
    <citation type="journal article" date="2015" name="Nature">
        <title>Complex archaea that bridge the gap between prokaryotes and eukaryotes.</title>
        <authorList>
            <person name="Spang A."/>
            <person name="Saw J.H."/>
            <person name="Jorgensen S.L."/>
            <person name="Zaremba-Niedzwiedzka K."/>
            <person name="Martijn J."/>
            <person name="Lind A.E."/>
            <person name="van Eijk R."/>
            <person name="Schleper C."/>
            <person name="Guy L."/>
            <person name="Ettema T.J."/>
        </authorList>
    </citation>
    <scope>NUCLEOTIDE SEQUENCE</scope>
</reference>
<sequence>MAWKAFRIRRGRFNKTVSITKSGSIVMNSACVRAHFPTDPKPEYHFIKFYSNEETKSIGIKPMQEDDGNC</sequence>
<organism evidence="1">
    <name type="scientific">marine sediment metagenome</name>
    <dbReference type="NCBI Taxonomy" id="412755"/>
    <lineage>
        <taxon>unclassified sequences</taxon>
        <taxon>metagenomes</taxon>
        <taxon>ecological metagenomes</taxon>
    </lineage>
</organism>
<dbReference type="AlphaFoldDB" id="A0A0F8X5Y2"/>